<dbReference type="PANTHER" id="PTHR36837">
    <property type="entry name" value="POLY(3-HYDROXYALKANOATE) POLYMERASE SUBUNIT PHAC"/>
    <property type="match status" value="1"/>
</dbReference>
<evidence type="ECO:0000259" key="1">
    <source>
        <dbReference type="Pfam" id="PF06850"/>
    </source>
</evidence>
<comment type="caution">
    <text evidence="2">The sequence shown here is derived from an EMBL/GenBank/DDBJ whole genome shotgun (WGS) entry which is preliminary data.</text>
</comment>
<dbReference type="Pfam" id="PF06850">
    <property type="entry name" value="PHB_depo_C"/>
    <property type="match status" value="1"/>
</dbReference>
<dbReference type="InterPro" id="IPR029058">
    <property type="entry name" value="AB_hydrolase_fold"/>
</dbReference>
<dbReference type="AlphaFoldDB" id="A0A1Y5HTS8"/>
<dbReference type="Proteomes" id="UP000227088">
    <property type="component" value="Unassembled WGS sequence"/>
</dbReference>
<dbReference type="EMBL" id="MABE01000614">
    <property type="protein sequence ID" value="OUS38215.1"/>
    <property type="molecule type" value="Genomic_DNA"/>
</dbReference>
<feature type="domain" description="PHB de-polymerase C-terminal" evidence="1">
    <location>
        <begin position="1"/>
        <end position="199"/>
    </location>
</feature>
<protein>
    <submittedName>
        <fullName evidence="2">Poly(3-hydroxybutyrate) depolymerase</fullName>
    </submittedName>
</protein>
<feature type="non-terminal residue" evidence="2">
    <location>
        <position position="1"/>
    </location>
</feature>
<evidence type="ECO:0000313" key="2">
    <source>
        <dbReference type="EMBL" id="OUS38215.1"/>
    </source>
</evidence>
<dbReference type="SUPFAM" id="SSF53474">
    <property type="entry name" value="alpha/beta-Hydrolases"/>
    <property type="match status" value="1"/>
</dbReference>
<dbReference type="InterPro" id="IPR009656">
    <property type="entry name" value="PHB_depo_C"/>
</dbReference>
<evidence type="ECO:0000313" key="3">
    <source>
        <dbReference type="Proteomes" id="UP000227088"/>
    </source>
</evidence>
<dbReference type="PANTHER" id="PTHR36837:SF4">
    <property type="entry name" value="BLR0908 PROTEIN"/>
    <property type="match status" value="1"/>
</dbReference>
<sequence>VDARISPTEVNDYASDKDLEWFEKNVICKVPNDFPGVGQEVYPGFIQLSGFLSMNMDSHINKHFKFFDDLVKGDGDSAEDHRQFYNEYLAVMDMPANYYLDTIRKVFLEYKLAKGTMEYRGKLIDMNAITKTAVLTVEGEKDDITGRGQTSAALDLCGKLVQNKKQHYEQKDVGHYGIFNGRNFRDSIAPLVKGFIKKHG</sequence>
<gene>
    <name evidence="2" type="ORF">A9R00_10705</name>
</gene>
<reference evidence="3" key="1">
    <citation type="journal article" date="2017" name="Proc. Natl. Acad. Sci. U.S.A.">
        <title>Simulation of Deepwater Horizon oil plume reveals substrate specialization within a complex community of hydrocarbon degraders.</title>
        <authorList>
            <person name="Hu P."/>
            <person name="Dubinsky E.A."/>
            <person name="Probst A.J."/>
            <person name="Wang J."/>
            <person name="Sieber C.M.K."/>
            <person name="Tom L.M."/>
            <person name="Gardinali P."/>
            <person name="Banfield J.F."/>
            <person name="Atlas R.M."/>
            <person name="Andersen G.L."/>
        </authorList>
    </citation>
    <scope>NUCLEOTIDE SEQUENCE [LARGE SCALE GENOMIC DNA]</scope>
</reference>
<organism evidence="2 3">
    <name type="scientific">Oleispira antarctica</name>
    <dbReference type="NCBI Taxonomy" id="188908"/>
    <lineage>
        <taxon>Bacteria</taxon>
        <taxon>Pseudomonadati</taxon>
        <taxon>Pseudomonadota</taxon>
        <taxon>Gammaproteobacteria</taxon>
        <taxon>Oceanospirillales</taxon>
        <taxon>Oceanospirillaceae</taxon>
        <taxon>Oleispira</taxon>
    </lineage>
</organism>
<dbReference type="InterPro" id="IPR051321">
    <property type="entry name" value="PHA/PHB_synthase"/>
</dbReference>
<accession>A0A1Y5HTS8</accession>
<proteinExistence type="predicted"/>
<name>A0A1Y5HTS8_OLEAN</name>